<evidence type="ECO:0008006" key="4">
    <source>
        <dbReference type="Google" id="ProtNLM"/>
    </source>
</evidence>
<evidence type="ECO:0000313" key="2">
    <source>
        <dbReference type="Proteomes" id="UP001652661"/>
    </source>
</evidence>
<sequence length="499" mass="57405">MSGRNEKASESAGKKASAPTTEEQPSGSRLRKHDEEPSEINAKRPKTTDGNLANTAPLEQFTSPESNIQVANGYPSLKSILDLNEYCWIALFSYLSLRDQLKLAGSNRNISEIYKSYIRNRYRHIDEHVTANIDETDLAHLLELMGEKVISYESPLDPQSDGEQHLWLLSRRTRQLQHLKMTFRRRSGTDLLSLHQLTSLHARLHFLNTESYTKFVCNLVHLPCLRKLKLEAPNYNGDGLHMLENLEFLEVGTHPGFDAEKLAICCLKMKRLRHLNIGKYIDNLTVENFRVIVRNCRNLERLAFGEHLLGRSVPYEIICQLPRLKHLQLWHSDSIKANFIEGLVNKMGDPLESLVLIGYELRSEQVEHLCDISSLRELHVACDTVPLGGLLKLKNIEYLHIDMPDITNDQLMELLKGCPHLSVLSVRNCNLITLDFVRDATRFWKQNRSRPELVLSVYLHDSSVNWNLVWKFCNDRVIRFLQGSLRSSILINQELSNRN</sequence>
<dbReference type="Proteomes" id="UP001652661">
    <property type="component" value="Chromosome 2L"/>
</dbReference>
<dbReference type="GeneID" id="121502394"/>
<gene>
    <name evidence="3" type="primary">LOC121502394</name>
</gene>
<dbReference type="InterPro" id="IPR032675">
    <property type="entry name" value="LRR_dom_sf"/>
</dbReference>
<evidence type="ECO:0000256" key="1">
    <source>
        <dbReference type="SAM" id="MobiDB-lite"/>
    </source>
</evidence>
<evidence type="ECO:0000313" key="3">
    <source>
        <dbReference type="RefSeq" id="XP_041631754.1"/>
    </source>
</evidence>
<dbReference type="RefSeq" id="XP_041631754.1">
    <property type="nucleotide sequence ID" value="XM_041775820.2"/>
</dbReference>
<feature type="compositionally biased region" description="Basic and acidic residues" evidence="1">
    <location>
        <begin position="1"/>
        <end position="13"/>
    </location>
</feature>
<keyword evidence="2" id="KW-1185">Reference proteome</keyword>
<dbReference type="SUPFAM" id="SSF52047">
    <property type="entry name" value="RNI-like"/>
    <property type="match status" value="1"/>
</dbReference>
<protein>
    <recommendedName>
        <fullName evidence="4">F-box/LRR-repeat protein 4</fullName>
    </recommendedName>
</protein>
<reference evidence="2" key="1">
    <citation type="submission" date="2025-05" db="UniProtKB">
        <authorList>
            <consortium name="RefSeq"/>
        </authorList>
    </citation>
    <scope>NUCLEOTIDE SEQUENCE [LARGE SCALE GENOMIC DNA]</scope>
    <source>
        <strain evidence="2">14028-0561.14</strain>
    </source>
</reference>
<feature type="region of interest" description="Disordered" evidence="1">
    <location>
        <begin position="1"/>
        <end position="57"/>
    </location>
</feature>
<proteinExistence type="predicted"/>
<dbReference type="Gene3D" id="3.80.10.10">
    <property type="entry name" value="Ribonuclease Inhibitor"/>
    <property type="match status" value="1"/>
</dbReference>
<name>A0ABM3C686_DROKI</name>
<accession>A0ABM3C686</accession>
<organism evidence="2 3">
    <name type="scientific">Drosophila kikkawai</name>
    <name type="common">Fruit fly</name>
    <dbReference type="NCBI Taxonomy" id="30033"/>
    <lineage>
        <taxon>Eukaryota</taxon>
        <taxon>Metazoa</taxon>
        <taxon>Ecdysozoa</taxon>
        <taxon>Arthropoda</taxon>
        <taxon>Hexapoda</taxon>
        <taxon>Insecta</taxon>
        <taxon>Pterygota</taxon>
        <taxon>Neoptera</taxon>
        <taxon>Endopterygota</taxon>
        <taxon>Diptera</taxon>
        <taxon>Brachycera</taxon>
        <taxon>Muscomorpha</taxon>
        <taxon>Ephydroidea</taxon>
        <taxon>Drosophilidae</taxon>
        <taxon>Drosophila</taxon>
        <taxon>Sophophora</taxon>
    </lineage>
</organism>
<reference evidence="3" key="2">
    <citation type="submission" date="2025-08" db="UniProtKB">
        <authorList>
            <consortium name="RefSeq"/>
        </authorList>
    </citation>
    <scope>IDENTIFICATION</scope>
    <source>
        <strain evidence="3">14028-0561.14</strain>
        <tissue evidence="3">Whole fly</tissue>
    </source>
</reference>